<accession>A0A0Q3TAA5</accession>
<dbReference type="EMBL" id="LJIX01000006">
    <property type="protein sequence ID" value="KQL20253.1"/>
    <property type="molecule type" value="Genomic_DNA"/>
</dbReference>
<gene>
    <name evidence="1" type="ORF">AN957_17825</name>
</gene>
<reference evidence="1 2" key="1">
    <citation type="submission" date="2015-09" db="EMBL/GenBank/DDBJ databases">
        <title>Genome sequencing project for genomic taxonomy and phylogenomics of Bacillus-like bacteria.</title>
        <authorList>
            <person name="Liu B."/>
            <person name="Wang J."/>
            <person name="Zhu Y."/>
            <person name="Liu G."/>
            <person name="Chen Q."/>
            <person name="Chen Z."/>
            <person name="Lan J."/>
            <person name="Che J."/>
            <person name="Ge C."/>
            <person name="Shi H."/>
            <person name="Pan Z."/>
            <person name="Liu X."/>
        </authorList>
    </citation>
    <scope>NUCLEOTIDE SEQUENCE [LARGE SCALE GENOMIC DNA]</scope>
    <source>
        <strain evidence="1 2">FJAT-18043</strain>
    </source>
</reference>
<proteinExistence type="predicted"/>
<name>A0A0Q3TAA5_9BACI</name>
<dbReference type="Proteomes" id="UP000050996">
    <property type="component" value="Unassembled WGS sequence"/>
</dbReference>
<comment type="caution">
    <text evidence="1">The sequence shown here is derived from an EMBL/GenBank/DDBJ whole genome shotgun (WGS) entry which is preliminary data.</text>
</comment>
<dbReference type="STRING" id="1637975.AN957_17825"/>
<dbReference type="PATRIC" id="fig|1637975.4.peg.3503"/>
<sequence>MSTSRSQACLVAAPKDSCHKPIPFRRKYTFLQVLSYAVVPGQSPPHFDQASQKGKEHLSVRLVLCLSGVSTNANFLEYSSQEQAGFACSEGASAFFSLRAYIVQASMVK</sequence>
<evidence type="ECO:0000313" key="2">
    <source>
        <dbReference type="Proteomes" id="UP000050996"/>
    </source>
</evidence>
<dbReference type="AlphaFoldDB" id="A0A0Q3TAA5"/>
<keyword evidence="2" id="KW-1185">Reference proteome</keyword>
<evidence type="ECO:0000313" key="1">
    <source>
        <dbReference type="EMBL" id="KQL20253.1"/>
    </source>
</evidence>
<organism evidence="1 2">
    <name type="scientific">Cytobacillus solani</name>
    <dbReference type="NCBI Taxonomy" id="1637975"/>
    <lineage>
        <taxon>Bacteria</taxon>
        <taxon>Bacillati</taxon>
        <taxon>Bacillota</taxon>
        <taxon>Bacilli</taxon>
        <taxon>Bacillales</taxon>
        <taxon>Bacillaceae</taxon>
        <taxon>Cytobacillus</taxon>
    </lineage>
</organism>
<protein>
    <submittedName>
        <fullName evidence="1">Uncharacterized protein</fullName>
    </submittedName>
</protein>